<accession>A0ABP6DDF2</accession>
<reference evidence="2" key="1">
    <citation type="journal article" date="2019" name="Int. J. Syst. Evol. Microbiol.">
        <title>The Global Catalogue of Microorganisms (GCM) 10K type strain sequencing project: providing services to taxonomists for standard genome sequencing and annotation.</title>
        <authorList>
            <consortium name="The Broad Institute Genomics Platform"/>
            <consortium name="The Broad Institute Genome Sequencing Center for Infectious Disease"/>
            <person name="Wu L."/>
            <person name="Ma J."/>
        </authorList>
    </citation>
    <scope>NUCLEOTIDE SEQUENCE [LARGE SCALE GENOMIC DNA]</scope>
    <source>
        <strain evidence="2">JCM 6833</strain>
    </source>
</reference>
<dbReference type="InterPro" id="IPR023198">
    <property type="entry name" value="PGP-like_dom2"/>
</dbReference>
<gene>
    <name evidence="1" type="ORF">GCM10010411_94220</name>
</gene>
<evidence type="ECO:0000313" key="1">
    <source>
        <dbReference type="EMBL" id="GAA2639225.1"/>
    </source>
</evidence>
<comment type="caution">
    <text evidence="1">The sequence shown here is derived from an EMBL/GenBank/DDBJ whole genome shotgun (WGS) entry which is preliminary data.</text>
</comment>
<dbReference type="InterPro" id="IPR023214">
    <property type="entry name" value="HAD_sf"/>
</dbReference>
<keyword evidence="2" id="KW-1185">Reference proteome</keyword>
<dbReference type="Pfam" id="PF12710">
    <property type="entry name" value="HAD"/>
    <property type="match status" value="1"/>
</dbReference>
<dbReference type="Proteomes" id="UP001501509">
    <property type="component" value="Unassembled WGS sequence"/>
</dbReference>
<name>A0ABP6DDF2_9ACTN</name>
<sequence length="234" mass="24566">MGSLLVLWDVDNTLIANGGVSKDAYGGAFELLTMTSPVHRARTGGSTDFLIMRDLVERHGMPFTDEMAARIPEALEASLSARRSDLAVRGRELPGARAALAALAEIKGVYQSVLTGNMQPNGFTKLDTFGLAGPPLDWEVGAYGSDDSIRSNLVGIAQKRASRKYGEPFARDNTLLIGDTPNDVRAGLDGGARVLAIASGSDTVEQLADAGADIVLPDLADTDAVLAALKRALA</sequence>
<organism evidence="1 2">
    <name type="scientific">Actinomadura fulvescens</name>
    <dbReference type="NCBI Taxonomy" id="46160"/>
    <lineage>
        <taxon>Bacteria</taxon>
        <taxon>Bacillati</taxon>
        <taxon>Actinomycetota</taxon>
        <taxon>Actinomycetes</taxon>
        <taxon>Streptosporangiales</taxon>
        <taxon>Thermomonosporaceae</taxon>
        <taxon>Actinomadura</taxon>
    </lineage>
</organism>
<proteinExistence type="predicted"/>
<dbReference type="RefSeq" id="WP_344549323.1">
    <property type="nucleotide sequence ID" value="NZ_BAAATD010000028.1"/>
</dbReference>
<evidence type="ECO:0000313" key="2">
    <source>
        <dbReference type="Proteomes" id="UP001501509"/>
    </source>
</evidence>
<dbReference type="InterPro" id="IPR036412">
    <property type="entry name" value="HAD-like_sf"/>
</dbReference>
<dbReference type="Gene3D" id="3.40.50.1000">
    <property type="entry name" value="HAD superfamily/HAD-like"/>
    <property type="match status" value="1"/>
</dbReference>
<protein>
    <submittedName>
        <fullName evidence="1">Haloacid dehalogenase-like hydrolase</fullName>
    </submittedName>
</protein>
<dbReference type="EMBL" id="BAAATD010000028">
    <property type="protein sequence ID" value="GAA2639225.1"/>
    <property type="molecule type" value="Genomic_DNA"/>
</dbReference>
<dbReference type="SUPFAM" id="SSF56784">
    <property type="entry name" value="HAD-like"/>
    <property type="match status" value="1"/>
</dbReference>
<dbReference type="Gene3D" id="1.10.150.240">
    <property type="entry name" value="Putative phosphatase, domain 2"/>
    <property type="match status" value="1"/>
</dbReference>